<dbReference type="KEGG" id="arev:RVR_4389"/>
<proteinExistence type="predicted"/>
<reference evidence="1 2" key="2">
    <citation type="journal article" date="2011" name="J. Antibiot.">
        <title>Furaquinocins I and J: novel polyketide isoprenoid hybrid compounds from Streptomyces reveromyceticus SN-593.</title>
        <authorList>
            <person name="Panthee S."/>
            <person name="Takahashi S."/>
            <person name="Takagi H."/>
            <person name="Nogawa T."/>
            <person name="Oowada E."/>
            <person name="Uramoto M."/>
            <person name="Osada H."/>
        </authorList>
    </citation>
    <scope>NUCLEOTIDE SEQUENCE [LARGE SCALE GENOMIC DNA]</scope>
    <source>
        <strain evidence="1 2">SN-593</strain>
    </source>
</reference>
<dbReference type="Proteomes" id="UP000595703">
    <property type="component" value="Chromosome"/>
</dbReference>
<organism evidence="1 2">
    <name type="scientific">Actinacidiphila reveromycinica</name>
    <dbReference type="NCBI Taxonomy" id="659352"/>
    <lineage>
        <taxon>Bacteria</taxon>
        <taxon>Bacillati</taxon>
        <taxon>Actinomycetota</taxon>
        <taxon>Actinomycetes</taxon>
        <taxon>Kitasatosporales</taxon>
        <taxon>Streptomycetaceae</taxon>
        <taxon>Actinacidiphila</taxon>
    </lineage>
</organism>
<reference evidence="1 2" key="1">
    <citation type="journal article" date="2010" name="J. Bacteriol.">
        <title>Biochemical characterization of a novel indole prenyltransferase from Streptomyces sp. SN-593.</title>
        <authorList>
            <person name="Takahashi S."/>
            <person name="Takagi H."/>
            <person name="Toyoda A."/>
            <person name="Uramoto M."/>
            <person name="Nogawa T."/>
            <person name="Ueki M."/>
            <person name="Sakaki Y."/>
            <person name="Osada H."/>
        </authorList>
    </citation>
    <scope>NUCLEOTIDE SEQUENCE [LARGE SCALE GENOMIC DNA]</scope>
    <source>
        <strain evidence="1 2">SN-593</strain>
    </source>
</reference>
<accession>A0A7U3VP17</accession>
<name>A0A7U3VP17_9ACTN</name>
<reference evidence="1 2" key="3">
    <citation type="journal article" date="2011" name="Nat. Chem. Biol.">
        <title>Reveromycin A biosynthesis uses RevG and RevJ for stereospecific spiroacetal formation.</title>
        <authorList>
            <person name="Takahashi S."/>
            <person name="Toyoda A."/>
            <person name="Sekiyama Y."/>
            <person name="Takagi H."/>
            <person name="Nogawa T."/>
            <person name="Uramoto M."/>
            <person name="Suzuki R."/>
            <person name="Koshino H."/>
            <person name="Kumano T."/>
            <person name="Panthee S."/>
            <person name="Dairi T."/>
            <person name="Ishikawa J."/>
            <person name="Ikeda H."/>
            <person name="Sakaki Y."/>
            <person name="Osada H."/>
        </authorList>
    </citation>
    <scope>NUCLEOTIDE SEQUENCE [LARGE SCALE GENOMIC DNA]</scope>
    <source>
        <strain evidence="1 2">SN-593</strain>
    </source>
</reference>
<keyword evidence="2" id="KW-1185">Reference proteome</keyword>
<sequence length="86" mass="9577">MHNRWRSHTFSGWGYGLTSQPCHRAQRVIGVPREVVAWIDHDRLTGVLLLNDQCFTAGDAEAISDLLERGDYSAADVMAAFTTTGR</sequence>
<protein>
    <submittedName>
        <fullName evidence="1">Uncharacterized protein</fullName>
    </submittedName>
</protein>
<evidence type="ECO:0000313" key="1">
    <source>
        <dbReference type="EMBL" id="BBA98262.1"/>
    </source>
</evidence>
<reference evidence="1 2" key="4">
    <citation type="journal article" date="2020" name="Sci. Rep.">
        <title>beta-carboline chemical signals induce reveromycin production through a LuxR family regulator in Streptomyces sp. SN-593.</title>
        <authorList>
            <person name="Panthee S."/>
            <person name="Kito N."/>
            <person name="Hayashi T."/>
            <person name="Shimizu T."/>
            <person name="Ishikawa J."/>
            <person name="Hamamoto H."/>
            <person name="Osada H."/>
            <person name="Takahashi S."/>
        </authorList>
    </citation>
    <scope>NUCLEOTIDE SEQUENCE [LARGE SCALE GENOMIC DNA]</scope>
    <source>
        <strain evidence="1 2">SN-593</strain>
    </source>
</reference>
<dbReference type="EMBL" id="AP018365">
    <property type="protein sequence ID" value="BBA98262.1"/>
    <property type="molecule type" value="Genomic_DNA"/>
</dbReference>
<evidence type="ECO:0000313" key="2">
    <source>
        <dbReference type="Proteomes" id="UP000595703"/>
    </source>
</evidence>
<dbReference type="AlphaFoldDB" id="A0A7U3VP17"/>
<gene>
    <name evidence="1" type="ORF">RVR_4389</name>
</gene>